<keyword evidence="1" id="KW-0472">Membrane</keyword>
<feature type="transmembrane region" description="Helical" evidence="1">
    <location>
        <begin position="117"/>
        <end position="136"/>
    </location>
</feature>
<sequence>MYTHTHARAFYFPTSYDGGPDDYDDDDHHHHHRDHRLYPAARIKFTQCGSPGPTIPFVPFRLARSPAAGRSLSRFKRVTNVVARTRCETRKRQSHTHTQTEYFFILFNIVTITAREIIAIGYNIIIIILCEIYIIYNNNNNNTKRASYSDHFYTRR</sequence>
<keyword evidence="1" id="KW-1133">Transmembrane helix</keyword>
<reference evidence="2" key="1">
    <citation type="submission" date="2018-04" db="EMBL/GenBank/DDBJ databases">
        <title>Transcriptome of Schizaphis graminum biotype I.</title>
        <authorList>
            <person name="Scully E.D."/>
            <person name="Geib S.M."/>
            <person name="Palmer N.A."/>
            <person name="Koch K."/>
            <person name="Bradshaw J."/>
            <person name="Heng-Moss T."/>
            <person name="Sarath G."/>
        </authorList>
    </citation>
    <scope>NUCLEOTIDE SEQUENCE</scope>
</reference>
<dbReference type="AlphaFoldDB" id="A0A2S2NE23"/>
<gene>
    <name evidence="2" type="ORF">g.2861</name>
</gene>
<name>A0A2S2NE23_SCHGA</name>
<evidence type="ECO:0000313" key="2">
    <source>
        <dbReference type="EMBL" id="MBY15433.1"/>
    </source>
</evidence>
<accession>A0A2S2NE23</accession>
<proteinExistence type="predicted"/>
<dbReference type="EMBL" id="GGMR01002814">
    <property type="protein sequence ID" value="MBY15433.1"/>
    <property type="molecule type" value="Transcribed_RNA"/>
</dbReference>
<evidence type="ECO:0000256" key="1">
    <source>
        <dbReference type="SAM" id="Phobius"/>
    </source>
</evidence>
<keyword evidence="1" id="KW-0812">Transmembrane</keyword>
<protein>
    <submittedName>
        <fullName evidence="2">Uncharacterized protein</fullName>
    </submittedName>
</protein>
<organism evidence="2">
    <name type="scientific">Schizaphis graminum</name>
    <name type="common">Green bug aphid</name>
    <dbReference type="NCBI Taxonomy" id="13262"/>
    <lineage>
        <taxon>Eukaryota</taxon>
        <taxon>Metazoa</taxon>
        <taxon>Ecdysozoa</taxon>
        <taxon>Arthropoda</taxon>
        <taxon>Hexapoda</taxon>
        <taxon>Insecta</taxon>
        <taxon>Pterygota</taxon>
        <taxon>Neoptera</taxon>
        <taxon>Paraneoptera</taxon>
        <taxon>Hemiptera</taxon>
        <taxon>Sternorrhyncha</taxon>
        <taxon>Aphidomorpha</taxon>
        <taxon>Aphidoidea</taxon>
        <taxon>Aphididae</taxon>
        <taxon>Aphidini</taxon>
        <taxon>Schizaphis</taxon>
    </lineage>
</organism>